<feature type="domain" description="Transposase IS200-like" evidence="1">
    <location>
        <begin position="22"/>
        <end position="77"/>
    </location>
</feature>
<dbReference type="GO" id="GO:0006313">
    <property type="term" value="P:DNA transposition"/>
    <property type="evidence" value="ECO:0007669"/>
    <property type="project" value="InterPro"/>
</dbReference>
<dbReference type="STRING" id="1797533.A2731_00280"/>
<dbReference type="Pfam" id="PF01797">
    <property type="entry name" value="Y1_Tnp"/>
    <property type="match status" value="1"/>
</dbReference>
<dbReference type="EMBL" id="MHIC01000019">
    <property type="protein sequence ID" value="OGY45057.1"/>
    <property type="molecule type" value="Genomic_DNA"/>
</dbReference>
<accession>A0A1G1Y0H4</accession>
<evidence type="ECO:0000313" key="2">
    <source>
        <dbReference type="EMBL" id="OGY45057.1"/>
    </source>
</evidence>
<dbReference type="AlphaFoldDB" id="A0A1G1Y0H4"/>
<organism evidence="2 3">
    <name type="scientific">Candidatus Buchananbacteria bacterium RIFCSPHIGHO2_01_FULL_39_8</name>
    <dbReference type="NCBI Taxonomy" id="1797533"/>
    <lineage>
        <taxon>Bacteria</taxon>
        <taxon>Candidatus Buchananiibacteriota</taxon>
    </lineage>
</organism>
<dbReference type="InterPro" id="IPR036515">
    <property type="entry name" value="Transposase_17_sf"/>
</dbReference>
<protein>
    <recommendedName>
        <fullName evidence="1">Transposase IS200-like domain-containing protein</fullName>
    </recommendedName>
</protein>
<evidence type="ECO:0000259" key="1">
    <source>
        <dbReference type="Pfam" id="PF01797"/>
    </source>
</evidence>
<dbReference type="InterPro" id="IPR002686">
    <property type="entry name" value="Transposase_17"/>
</dbReference>
<gene>
    <name evidence="2" type="ORF">A2731_00280</name>
</gene>
<evidence type="ECO:0000313" key="3">
    <source>
        <dbReference type="Proteomes" id="UP000176241"/>
    </source>
</evidence>
<name>A0A1G1Y0H4_9BACT</name>
<dbReference type="GO" id="GO:0003677">
    <property type="term" value="F:DNA binding"/>
    <property type="evidence" value="ECO:0007669"/>
    <property type="project" value="InterPro"/>
</dbReference>
<reference evidence="2 3" key="1">
    <citation type="journal article" date="2016" name="Nat. Commun.">
        <title>Thousands of microbial genomes shed light on interconnected biogeochemical processes in an aquifer system.</title>
        <authorList>
            <person name="Anantharaman K."/>
            <person name="Brown C.T."/>
            <person name="Hug L.A."/>
            <person name="Sharon I."/>
            <person name="Castelle C.J."/>
            <person name="Probst A.J."/>
            <person name="Thomas B.C."/>
            <person name="Singh A."/>
            <person name="Wilkins M.J."/>
            <person name="Karaoz U."/>
            <person name="Brodie E.L."/>
            <person name="Williams K.H."/>
            <person name="Hubbard S.S."/>
            <person name="Banfield J.F."/>
        </authorList>
    </citation>
    <scope>NUCLEOTIDE SEQUENCE [LARGE SCALE GENOMIC DNA]</scope>
</reference>
<sequence length="79" mass="9286">MLSRIILDNQIYFVTTKTFGNAKIFSDENNCELFIRVLKDCKGKYKFRLYGFVIIPDHIHLLIGLNNKINISEIIHSQR</sequence>
<comment type="caution">
    <text evidence="2">The sequence shown here is derived from an EMBL/GenBank/DDBJ whole genome shotgun (WGS) entry which is preliminary data.</text>
</comment>
<dbReference type="Proteomes" id="UP000176241">
    <property type="component" value="Unassembled WGS sequence"/>
</dbReference>
<dbReference type="GO" id="GO:0004803">
    <property type="term" value="F:transposase activity"/>
    <property type="evidence" value="ECO:0007669"/>
    <property type="project" value="InterPro"/>
</dbReference>
<dbReference type="Gene3D" id="3.30.70.1290">
    <property type="entry name" value="Transposase IS200-like"/>
    <property type="match status" value="1"/>
</dbReference>
<proteinExistence type="predicted"/>
<dbReference type="SUPFAM" id="SSF143422">
    <property type="entry name" value="Transposase IS200-like"/>
    <property type="match status" value="1"/>
</dbReference>